<evidence type="ECO:0000256" key="4">
    <source>
        <dbReference type="ARBA" id="ARBA00022729"/>
    </source>
</evidence>
<dbReference type="PROSITE" id="PS51257">
    <property type="entry name" value="PROKAR_LIPOPROTEIN"/>
    <property type="match status" value="1"/>
</dbReference>
<dbReference type="Gene3D" id="3.10.105.10">
    <property type="entry name" value="Dipeptide-binding Protein, Domain 3"/>
    <property type="match status" value="1"/>
</dbReference>
<comment type="similarity">
    <text evidence="2">Belongs to the bacterial solute-binding protein 5 family.</text>
</comment>
<dbReference type="AlphaFoldDB" id="A0A6I4V4Y9"/>
<name>A0A6I4V4Y9_9SPHN</name>
<sequence>MARAPQTILAILGLLGLASCGLGAGDDTTKIVFIGSPSDLQANGLRLSPAGQHLRAATSAGLVSLNDEGDVVPALAERWIVTEDGLSYIFRLQNTDWPDGTAMTGENVQAALRQNIRDLKGTSLGIDLSIIDEIRAMTGRVVEIRLKSQMPQFLQLMAQPELGLRRGGAGAGPMVSEATDEGVRLTVMPPDLPEDTDIDEWREQFRVVDVSSMSARQATEAFEQGNADAVFNGRLASLPMADTGPLSSGTVRLDAVFGLFGLQITNANGLLTEPSRREAIAMAIDRSALLQPFNIGGWTPSTRIAPANLPGRSFEPQERWTQMSIEERRSAARARLASGDSLELTMALPEGPGSDTLFASLAANLAEVGITLVRVQPNQRPDLRLVDRLARYSDDRWFLNQFNCDLKRGLCSKEADAFVGRAIAETDTAQRAALMRSAEQALLDSNVYIPLGAPIRWSLIRGNVDGFSENRWGLHPLFPMARRPI</sequence>
<evidence type="ECO:0000256" key="5">
    <source>
        <dbReference type="SAM" id="SignalP"/>
    </source>
</evidence>
<comment type="subcellular location">
    <subcellularLocation>
        <location evidence="1">Periplasm</location>
    </subcellularLocation>
</comment>
<keyword evidence="4 5" id="KW-0732">Signal</keyword>
<dbReference type="EMBL" id="WTYP01000002">
    <property type="protein sequence ID" value="MXP48096.1"/>
    <property type="molecule type" value="Genomic_DNA"/>
</dbReference>
<evidence type="ECO:0000256" key="1">
    <source>
        <dbReference type="ARBA" id="ARBA00004418"/>
    </source>
</evidence>
<dbReference type="Proteomes" id="UP000471435">
    <property type="component" value="Unassembled WGS sequence"/>
</dbReference>
<evidence type="ECO:0000313" key="8">
    <source>
        <dbReference type="Proteomes" id="UP000471435"/>
    </source>
</evidence>
<protein>
    <submittedName>
        <fullName evidence="7">Peptide ABC transporter substrate-binding protein</fullName>
    </submittedName>
</protein>
<dbReference type="RefSeq" id="WP_160731312.1">
    <property type="nucleotide sequence ID" value="NZ_WTYP01000002.1"/>
</dbReference>
<keyword evidence="3" id="KW-0813">Transport</keyword>
<feature type="chain" id="PRO_5026336548" evidence="5">
    <location>
        <begin position="25"/>
        <end position="485"/>
    </location>
</feature>
<dbReference type="PANTHER" id="PTHR30290:SF10">
    <property type="entry name" value="PERIPLASMIC OLIGOPEPTIDE-BINDING PROTEIN-RELATED"/>
    <property type="match status" value="1"/>
</dbReference>
<organism evidence="7 8">
    <name type="scientific">Pontixanthobacter luteolus</name>
    <dbReference type="NCBI Taxonomy" id="295089"/>
    <lineage>
        <taxon>Bacteria</taxon>
        <taxon>Pseudomonadati</taxon>
        <taxon>Pseudomonadota</taxon>
        <taxon>Alphaproteobacteria</taxon>
        <taxon>Sphingomonadales</taxon>
        <taxon>Erythrobacteraceae</taxon>
        <taxon>Pontixanthobacter</taxon>
    </lineage>
</organism>
<dbReference type="GO" id="GO:1904680">
    <property type="term" value="F:peptide transmembrane transporter activity"/>
    <property type="evidence" value="ECO:0007669"/>
    <property type="project" value="TreeGrafter"/>
</dbReference>
<feature type="domain" description="Solute-binding protein family 5" evidence="6">
    <location>
        <begin position="208"/>
        <end position="372"/>
    </location>
</feature>
<dbReference type="GO" id="GO:0030313">
    <property type="term" value="C:cell envelope"/>
    <property type="evidence" value="ECO:0007669"/>
    <property type="project" value="UniProtKB-SubCell"/>
</dbReference>
<proteinExistence type="inferred from homology"/>
<feature type="signal peptide" evidence="5">
    <location>
        <begin position="1"/>
        <end position="24"/>
    </location>
</feature>
<evidence type="ECO:0000256" key="2">
    <source>
        <dbReference type="ARBA" id="ARBA00005695"/>
    </source>
</evidence>
<gene>
    <name evidence="7" type="ORF">GRI43_11935</name>
</gene>
<feature type="domain" description="Solute-binding protein family 5" evidence="6">
    <location>
        <begin position="71"/>
        <end position="161"/>
    </location>
</feature>
<dbReference type="Gene3D" id="3.40.190.10">
    <property type="entry name" value="Periplasmic binding protein-like II"/>
    <property type="match status" value="1"/>
</dbReference>
<dbReference type="PANTHER" id="PTHR30290">
    <property type="entry name" value="PERIPLASMIC BINDING COMPONENT OF ABC TRANSPORTER"/>
    <property type="match status" value="1"/>
</dbReference>
<dbReference type="OrthoDB" id="9803988at2"/>
<accession>A0A6I4V4Y9</accession>
<reference evidence="7 8" key="1">
    <citation type="submission" date="2019-12" db="EMBL/GenBank/DDBJ databases">
        <title>Genomic-based taxomic classification of the family Erythrobacteraceae.</title>
        <authorList>
            <person name="Xu L."/>
        </authorList>
    </citation>
    <scope>NUCLEOTIDE SEQUENCE [LARGE SCALE GENOMIC DNA]</scope>
    <source>
        <strain evidence="7 8">SW-109</strain>
    </source>
</reference>
<dbReference type="Gene3D" id="3.90.76.10">
    <property type="entry name" value="Dipeptide-binding Protein, Domain 1"/>
    <property type="match status" value="1"/>
</dbReference>
<comment type="caution">
    <text evidence="7">The sequence shown here is derived from an EMBL/GenBank/DDBJ whole genome shotgun (WGS) entry which is preliminary data.</text>
</comment>
<evidence type="ECO:0000313" key="7">
    <source>
        <dbReference type="EMBL" id="MXP48096.1"/>
    </source>
</evidence>
<dbReference type="GO" id="GO:0015833">
    <property type="term" value="P:peptide transport"/>
    <property type="evidence" value="ECO:0007669"/>
    <property type="project" value="TreeGrafter"/>
</dbReference>
<dbReference type="InterPro" id="IPR000914">
    <property type="entry name" value="SBP_5_dom"/>
</dbReference>
<keyword evidence="8" id="KW-1185">Reference proteome</keyword>
<dbReference type="SUPFAM" id="SSF53850">
    <property type="entry name" value="Periplasmic binding protein-like II"/>
    <property type="match status" value="1"/>
</dbReference>
<dbReference type="InterPro" id="IPR039424">
    <property type="entry name" value="SBP_5"/>
</dbReference>
<evidence type="ECO:0000256" key="3">
    <source>
        <dbReference type="ARBA" id="ARBA00022448"/>
    </source>
</evidence>
<evidence type="ECO:0000259" key="6">
    <source>
        <dbReference type="Pfam" id="PF00496"/>
    </source>
</evidence>
<dbReference type="Pfam" id="PF00496">
    <property type="entry name" value="SBP_bac_5"/>
    <property type="match status" value="2"/>
</dbReference>